<evidence type="ECO:0000256" key="2">
    <source>
        <dbReference type="ARBA" id="ARBA00023015"/>
    </source>
</evidence>
<evidence type="ECO:0000259" key="5">
    <source>
        <dbReference type="Pfam" id="PF04542"/>
    </source>
</evidence>
<keyword evidence="3" id="KW-0731">Sigma factor</keyword>
<dbReference type="SUPFAM" id="SSF88946">
    <property type="entry name" value="Sigma2 domain of RNA polymerase sigma factors"/>
    <property type="match status" value="1"/>
</dbReference>
<dbReference type="SUPFAM" id="SSF88659">
    <property type="entry name" value="Sigma3 and sigma4 domains of RNA polymerase sigma factors"/>
    <property type="match status" value="1"/>
</dbReference>
<keyword evidence="2" id="KW-0805">Transcription regulation</keyword>
<evidence type="ECO:0000256" key="1">
    <source>
        <dbReference type="ARBA" id="ARBA00010641"/>
    </source>
</evidence>
<dbReference type="GO" id="GO:0003677">
    <property type="term" value="F:DNA binding"/>
    <property type="evidence" value="ECO:0007669"/>
    <property type="project" value="InterPro"/>
</dbReference>
<dbReference type="STRING" id="501571.GCA_900143195_00981"/>
<dbReference type="InterPro" id="IPR013324">
    <property type="entry name" value="RNA_pol_sigma_r3/r4-like"/>
</dbReference>
<dbReference type="Gene3D" id="1.10.10.10">
    <property type="entry name" value="Winged helix-like DNA-binding domain superfamily/Winged helix DNA-binding domain"/>
    <property type="match status" value="1"/>
</dbReference>
<gene>
    <name evidence="7" type="ORF">B5F15_12045</name>
</gene>
<evidence type="ECO:0000256" key="3">
    <source>
        <dbReference type="ARBA" id="ARBA00023082"/>
    </source>
</evidence>
<dbReference type="PANTHER" id="PTHR43133:SF60">
    <property type="entry name" value="RNA POLYMERASE SIGMA FACTOR SIGV"/>
    <property type="match status" value="1"/>
</dbReference>
<feature type="domain" description="RNA polymerase sigma-70 region 2" evidence="5">
    <location>
        <begin position="13"/>
        <end position="80"/>
    </location>
</feature>
<dbReference type="Gene3D" id="1.10.1740.10">
    <property type="match status" value="1"/>
</dbReference>
<accession>A0A1Y4LJ89</accession>
<dbReference type="Pfam" id="PF04542">
    <property type="entry name" value="Sigma70_r2"/>
    <property type="match status" value="1"/>
</dbReference>
<comment type="similarity">
    <text evidence="1">Belongs to the sigma-70 factor family. ECF subfamily.</text>
</comment>
<dbReference type="InterPro" id="IPR013249">
    <property type="entry name" value="RNA_pol_sigma70_r4_t2"/>
</dbReference>
<dbReference type="InterPro" id="IPR039425">
    <property type="entry name" value="RNA_pol_sigma-70-like"/>
</dbReference>
<dbReference type="NCBIfam" id="TIGR02937">
    <property type="entry name" value="sigma70-ECF"/>
    <property type="match status" value="1"/>
</dbReference>
<dbReference type="InterPro" id="IPR013325">
    <property type="entry name" value="RNA_pol_sigma_r2"/>
</dbReference>
<organism evidence="7 8">
    <name type="scientific">Butyricicoccus pullicaecorum</name>
    <dbReference type="NCBI Taxonomy" id="501571"/>
    <lineage>
        <taxon>Bacteria</taxon>
        <taxon>Bacillati</taxon>
        <taxon>Bacillota</taxon>
        <taxon>Clostridia</taxon>
        <taxon>Eubacteriales</taxon>
        <taxon>Butyricicoccaceae</taxon>
        <taxon>Butyricicoccus</taxon>
    </lineage>
</organism>
<keyword evidence="4" id="KW-0804">Transcription</keyword>
<dbReference type="InterPro" id="IPR036388">
    <property type="entry name" value="WH-like_DNA-bd_sf"/>
</dbReference>
<evidence type="ECO:0000313" key="8">
    <source>
        <dbReference type="Proteomes" id="UP000195326"/>
    </source>
</evidence>
<name>A0A1Y4LJ89_9FIRM</name>
<dbReference type="InterPro" id="IPR007627">
    <property type="entry name" value="RNA_pol_sigma70_r2"/>
</dbReference>
<feature type="domain" description="RNA polymerase sigma factor 70 region 4 type 2" evidence="6">
    <location>
        <begin position="100"/>
        <end position="151"/>
    </location>
</feature>
<dbReference type="Proteomes" id="UP000195326">
    <property type="component" value="Unassembled WGS sequence"/>
</dbReference>
<protein>
    <submittedName>
        <fullName evidence="7">RNA polymerase subunit sigma-24</fullName>
    </submittedName>
</protein>
<reference evidence="8" key="1">
    <citation type="submission" date="2017-04" db="EMBL/GenBank/DDBJ databases">
        <title>Function of individual gut microbiota members based on whole genome sequencing of pure cultures obtained from chicken caecum.</title>
        <authorList>
            <person name="Medvecky M."/>
            <person name="Cejkova D."/>
            <person name="Polansky O."/>
            <person name="Karasova D."/>
            <person name="Kubasova T."/>
            <person name="Cizek A."/>
            <person name="Rychlik I."/>
        </authorList>
    </citation>
    <scope>NUCLEOTIDE SEQUENCE [LARGE SCALE GENOMIC DNA]</scope>
    <source>
        <strain evidence="8">An179</strain>
    </source>
</reference>
<comment type="caution">
    <text evidence="7">The sequence shown here is derived from an EMBL/GenBank/DDBJ whole genome shotgun (WGS) entry which is preliminary data.</text>
</comment>
<dbReference type="PANTHER" id="PTHR43133">
    <property type="entry name" value="RNA POLYMERASE ECF-TYPE SIGMA FACTO"/>
    <property type="match status" value="1"/>
</dbReference>
<dbReference type="GO" id="GO:0006352">
    <property type="term" value="P:DNA-templated transcription initiation"/>
    <property type="evidence" value="ECO:0007669"/>
    <property type="project" value="InterPro"/>
</dbReference>
<dbReference type="AlphaFoldDB" id="A0A1Y4LJ89"/>
<evidence type="ECO:0000313" key="7">
    <source>
        <dbReference type="EMBL" id="OUP56715.1"/>
    </source>
</evidence>
<proteinExistence type="inferred from homology"/>
<dbReference type="RefSeq" id="WP_087415496.1">
    <property type="nucleotide sequence ID" value="NZ_NFKL01000017.1"/>
</dbReference>
<evidence type="ECO:0000259" key="6">
    <source>
        <dbReference type="Pfam" id="PF08281"/>
    </source>
</evidence>
<dbReference type="EMBL" id="NFKL01000017">
    <property type="protein sequence ID" value="OUP56715.1"/>
    <property type="molecule type" value="Genomic_DNA"/>
</dbReference>
<evidence type="ECO:0000256" key="4">
    <source>
        <dbReference type="ARBA" id="ARBA00023163"/>
    </source>
</evidence>
<dbReference type="GO" id="GO:0016987">
    <property type="term" value="F:sigma factor activity"/>
    <property type="evidence" value="ECO:0007669"/>
    <property type="project" value="UniProtKB-KW"/>
</dbReference>
<dbReference type="CDD" id="cd06171">
    <property type="entry name" value="Sigma70_r4"/>
    <property type="match status" value="1"/>
</dbReference>
<sequence length="164" mass="18962">MESFDRTQAEYLVYTYSDLILRLSYTYLKSTHDAEDICQTVFLKYLTAGQKFNDREHEKAWIIRTAVNACKDVLKSGWRTRTCNMEACAEVAAPEMRDDSLMTAVQSLPDKYRIPLYLHYYEGYKTHEIAEMLGERPATINTRIDRARGKLRTILGGKTCEQGV</sequence>
<dbReference type="InterPro" id="IPR014284">
    <property type="entry name" value="RNA_pol_sigma-70_dom"/>
</dbReference>
<dbReference type="Pfam" id="PF08281">
    <property type="entry name" value="Sigma70_r4_2"/>
    <property type="match status" value="1"/>
</dbReference>